<keyword evidence="4" id="KW-1185">Reference proteome</keyword>
<organism evidence="3 4">
    <name type="scientific">Flammeovirga aprica JL-4</name>
    <dbReference type="NCBI Taxonomy" id="694437"/>
    <lineage>
        <taxon>Bacteria</taxon>
        <taxon>Pseudomonadati</taxon>
        <taxon>Bacteroidota</taxon>
        <taxon>Cytophagia</taxon>
        <taxon>Cytophagales</taxon>
        <taxon>Flammeovirgaceae</taxon>
        <taxon>Flammeovirga</taxon>
    </lineage>
</organism>
<sequence>METVNKTRAKIIAILIAWFGIMVLTVRFAYAGIPPVYHQIELNESSNYYVIEAEGTHHEVGVAHGKKFKKEIRYMLNRFKYELVEPMMMSVGLEPKYENYRSFCLHSTGMLEKITEHTPQLYDEIVGIADGSGLPLNDILCFNISFDELFAVMEEMSGKNPAFVEGNNLSGHCSAGAVWNNNKASVCYSLDWARMFEGAQCLMKYNVDGEVLFLTGYVGTVGIQGVHLESGFSLNAHSKFDLKANIDKGLPSVFFAREVLESKSKEEACAKLEKLPIAVGIGYVLTDKDGAVAYELSSEKVVKIPTPYNHLAIANDIRVNDDLKESVKEHYKIKKVDVKRLPKNYWKNNQDSDTRYTMISKYLSGKKVEQVNWGHVFYKYPVCKAVSKEIPVTNLWIIVEFDNEFINIKTAPSHPGGLPLEEYRVKYKNII</sequence>
<dbReference type="Pfam" id="PF03417">
    <property type="entry name" value="AAT"/>
    <property type="match status" value="1"/>
</dbReference>
<comment type="caution">
    <text evidence="3">The sequence shown here is derived from an EMBL/GenBank/DDBJ whole genome shotgun (WGS) entry which is preliminary data.</text>
</comment>
<dbReference type="InterPro" id="IPR005079">
    <property type="entry name" value="Peptidase_C45_hydrolase"/>
</dbReference>
<dbReference type="InterPro" id="IPR047801">
    <property type="entry name" value="Peptidase_C45"/>
</dbReference>
<protein>
    <recommendedName>
        <fullName evidence="2">Peptidase C45 hydrolase domain-containing protein</fullName>
    </recommendedName>
</protein>
<dbReference type="PANTHER" id="PTHR34180">
    <property type="entry name" value="PEPTIDASE C45"/>
    <property type="match status" value="1"/>
</dbReference>
<dbReference type="NCBIfam" id="NF040521">
    <property type="entry name" value="C45_proenzyme"/>
    <property type="match status" value="1"/>
</dbReference>
<evidence type="ECO:0000256" key="1">
    <source>
        <dbReference type="SAM" id="Phobius"/>
    </source>
</evidence>
<dbReference type="Proteomes" id="UP000576082">
    <property type="component" value="Unassembled WGS sequence"/>
</dbReference>
<keyword evidence="1" id="KW-0472">Membrane</keyword>
<dbReference type="PANTHER" id="PTHR34180:SF1">
    <property type="entry name" value="BETA-ALANYL-DOPAMINE_CARCININE HYDROLASE"/>
    <property type="match status" value="1"/>
</dbReference>
<dbReference type="Gene3D" id="1.10.10.2120">
    <property type="match status" value="1"/>
</dbReference>
<name>A0A7X9RZB9_9BACT</name>
<dbReference type="InterPro" id="IPR047794">
    <property type="entry name" value="C45_proenzyme-like"/>
</dbReference>
<evidence type="ECO:0000259" key="2">
    <source>
        <dbReference type="Pfam" id="PF03417"/>
    </source>
</evidence>
<dbReference type="Gene3D" id="3.60.60.10">
    <property type="entry name" value="Penicillin V Acylase, Chain A"/>
    <property type="match status" value="1"/>
</dbReference>
<reference evidence="3 4" key="1">
    <citation type="submission" date="2020-04" db="EMBL/GenBank/DDBJ databases">
        <title>Flammeovirga sp. SR4, a novel species isolated from seawater.</title>
        <authorList>
            <person name="Wang X."/>
        </authorList>
    </citation>
    <scope>NUCLEOTIDE SEQUENCE [LARGE SCALE GENOMIC DNA]</scope>
    <source>
        <strain evidence="3 4">ATCC 23126</strain>
    </source>
</reference>
<keyword evidence="1" id="KW-1133">Transmembrane helix</keyword>
<keyword evidence="1" id="KW-0812">Transmembrane</keyword>
<feature type="domain" description="Peptidase C45 hydrolase" evidence="2">
    <location>
        <begin position="242"/>
        <end position="361"/>
    </location>
</feature>
<evidence type="ECO:0000313" key="3">
    <source>
        <dbReference type="EMBL" id="NME71465.1"/>
    </source>
</evidence>
<dbReference type="RefSeq" id="WP_169659681.1">
    <property type="nucleotide sequence ID" value="NZ_JABANE010000100.1"/>
</dbReference>
<dbReference type="EMBL" id="JABANE010000100">
    <property type="protein sequence ID" value="NME71465.1"/>
    <property type="molecule type" value="Genomic_DNA"/>
</dbReference>
<proteinExistence type="predicted"/>
<evidence type="ECO:0000313" key="4">
    <source>
        <dbReference type="Proteomes" id="UP000576082"/>
    </source>
</evidence>
<dbReference type="AlphaFoldDB" id="A0A7X9RZB9"/>
<feature type="transmembrane region" description="Helical" evidence="1">
    <location>
        <begin position="12"/>
        <end position="33"/>
    </location>
</feature>
<gene>
    <name evidence="3" type="ORF">HHU12_26095</name>
</gene>
<accession>A0A7X9RZB9</accession>